<name>A0A9P8C5N1_9HELO</name>
<reference evidence="3" key="1">
    <citation type="journal article" date="2021" name="IMA Fungus">
        <title>Genomic characterization of three marine fungi, including Emericellopsis atlantica sp. nov. with signatures of a generalist lifestyle and marine biomass degradation.</title>
        <authorList>
            <person name="Hagestad O.C."/>
            <person name="Hou L."/>
            <person name="Andersen J.H."/>
            <person name="Hansen E.H."/>
            <person name="Altermark B."/>
            <person name="Li C."/>
            <person name="Kuhnert E."/>
            <person name="Cox R.J."/>
            <person name="Crous P.W."/>
            <person name="Spatafora J.W."/>
            <person name="Lail K."/>
            <person name="Amirebrahimi M."/>
            <person name="Lipzen A."/>
            <person name="Pangilinan J."/>
            <person name="Andreopoulos W."/>
            <person name="Hayes R.D."/>
            <person name="Ng V."/>
            <person name="Grigoriev I.V."/>
            <person name="Jackson S.A."/>
            <person name="Sutton T.D.S."/>
            <person name="Dobson A.D.W."/>
            <person name="Rama T."/>
        </authorList>
    </citation>
    <scope>NUCLEOTIDE SEQUENCE</scope>
    <source>
        <strain evidence="3">TRa018bII</strain>
    </source>
</reference>
<evidence type="ECO:0000313" key="3">
    <source>
        <dbReference type="EMBL" id="KAG9234764.1"/>
    </source>
</evidence>
<dbReference type="GO" id="GO:0004842">
    <property type="term" value="F:ubiquitin-protein transferase activity"/>
    <property type="evidence" value="ECO:0007669"/>
    <property type="project" value="InterPro"/>
</dbReference>
<dbReference type="GO" id="GO:0036297">
    <property type="term" value="P:interstrand cross-link repair"/>
    <property type="evidence" value="ECO:0007669"/>
    <property type="project" value="InterPro"/>
</dbReference>
<evidence type="ECO:0000259" key="2">
    <source>
        <dbReference type="PROSITE" id="PS50089"/>
    </source>
</evidence>
<dbReference type="InterPro" id="IPR001841">
    <property type="entry name" value="Znf_RING"/>
</dbReference>
<dbReference type="OrthoDB" id="8062037at2759"/>
<dbReference type="PROSITE" id="PS50089">
    <property type="entry name" value="ZF_RING_2"/>
    <property type="match status" value="1"/>
</dbReference>
<evidence type="ECO:0000313" key="4">
    <source>
        <dbReference type="Proteomes" id="UP000824998"/>
    </source>
</evidence>
<dbReference type="Proteomes" id="UP000824998">
    <property type="component" value="Unassembled WGS sequence"/>
</dbReference>
<dbReference type="SUPFAM" id="SSF57850">
    <property type="entry name" value="RING/U-box"/>
    <property type="match status" value="1"/>
</dbReference>
<dbReference type="InterPro" id="IPR037381">
    <property type="entry name" value="RFWD3"/>
</dbReference>
<keyword evidence="4" id="KW-1185">Reference proteome</keyword>
<evidence type="ECO:0000256" key="1">
    <source>
        <dbReference type="PROSITE-ProRule" id="PRU00175"/>
    </source>
</evidence>
<keyword evidence="1" id="KW-0862">Zinc</keyword>
<dbReference type="Pfam" id="PF13639">
    <property type="entry name" value="zf-RING_2"/>
    <property type="match status" value="1"/>
</dbReference>
<dbReference type="InterPro" id="IPR013083">
    <property type="entry name" value="Znf_RING/FYVE/PHD"/>
</dbReference>
<dbReference type="GO" id="GO:0016567">
    <property type="term" value="P:protein ubiquitination"/>
    <property type="evidence" value="ECO:0007669"/>
    <property type="project" value="InterPro"/>
</dbReference>
<gene>
    <name evidence="3" type="ORF">BJ875DRAFT_542653</name>
</gene>
<dbReference type="PANTHER" id="PTHR16047">
    <property type="entry name" value="RFWD3 PROTEIN"/>
    <property type="match status" value="1"/>
</dbReference>
<feature type="domain" description="RING-type" evidence="2">
    <location>
        <begin position="207"/>
        <end position="254"/>
    </location>
</feature>
<dbReference type="GO" id="GO:0008270">
    <property type="term" value="F:zinc ion binding"/>
    <property type="evidence" value="ECO:0007669"/>
    <property type="project" value="UniProtKB-KW"/>
</dbReference>
<protein>
    <recommendedName>
        <fullName evidence="2">RING-type domain-containing protein</fullName>
    </recommendedName>
</protein>
<dbReference type="Gene3D" id="3.30.40.10">
    <property type="entry name" value="Zinc/RING finger domain, C3HC4 (zinc finger)"/>
    <property type="match status" value="1"/>
</dbReference>
<dbReference type="AlphaFoldDB" id="A0A9P8C5N1"/>
<keyword evidence="1" id="KW-0479">Metal-binding</keyword>
<dbReference type="SMART" id="SM00184">
    <property type="entry name" value="RING"/>
    <property type="match status" value="1"/>
</dbReference>
<dbReference type="PANTHER" id="PTHR16047:SF7">
    <property type="entry name" value="E3 UBIQUITIN-PROTEIN LIGASE RFWD3"/>
    <property type="match status" value="1"/>
</dbReference>
<organism evidence="3 4">
    <name type="scientific">Amylocarpus encephaloides</name>
    <dbReference type="NCBI Taxonomy" id="45428"/>
    <lineage>
        <taxon>Eukaryota</taxon>
        <taxon>Fungi</taxon>
        <taxon>Dikarya</taxon>
        <taxon>Ascomycota</taxon>
        <taxon>Pezizomycotina</taxon>
        <taxon>Leotiomycetes</taxon>
        <taxon>Helotiales</taxon>
        <taxon>Helotiales incertae sedis</taxon>
        <taxon>Amylocarpus</taxon>
    </lineage>
</organism>
<dbReference type="EMBL" id="MU251452">
    <property type="protein sequence ID" value="KAG9234764.1"/>
    <property type="molecule type" value="Genomic_DNA"/>
</dbReference>
<accession>A0A9P8C5N1</accession>
<comment type="caution">
    <text evidence="3">The sequence shown here is derived from an EMBL/GenBank/DDBJ whole genome shotgun (WGS) entry which is preliminary data.</text>
</comment>
<sequence>MCNIYLFHVECGKIPSRRREPSPQHFRPHCQYGAPIHGTTPPEYCECPEGVKYITVDDSILCKHGCLHHKFFKEDPYPEHPLNDKSAFPENPGTVEHAVVEAFRSTELSQVLIHPRPLSGIYPKLSELDLAYLIRIYGYLTAARFQAPSSGSIGDHADSNRHNPLSDFRYFLEGYIVNKLEAESYKPPIREELLTPYKETVENSDTCKICIRSFGSGCENPVELPCKHYFGKECITTWLENFKTQSFSNCPTCRKKYQKSEWASPADDMGPMDVRVEALKRILSV</sequence>
<keyword evidence="1" id="KW-0863">Zinc-finger</keyword>
<proteinExistence type="predicted"/>
<dbReference type="GO" id="GO:0005634">
    <property type="term" value="C:nucleus"/>
    <property type="evidence" value="ECO:0007669"/>
    <property type="project" value="InterPro"/>
</dbReference>